<gene>
    <name evidence="1" type="ORF">AVEN_48642_1</name>
</gene>
<proteinExistence type="predicted"/>
<reference evidence="1 2" key="1">
    <citation type="journal article" date="2019" name="Sci. Rep.">
        <title>Orb-weaving spider Araneus ventricosus genome elucidates the spidroin gene catalogue.</title>
        <authorList>
            <person name="Kono N."/>
            <person name="Nakamura H."/>
            <person name="Ohtoshi R."/>
            <person name="Moran D.A.P."/>
            <person name="Shinohara A."/>
            <person name="Yoshida Y."/>
            <person name="Fujiwara M."/>
            <person name="Mori M."/>
            <person name="Tomita M."/>
            <person name="Arakawa K."/>
        </authorList>
    </citation>
    <scope>NUCLEOTIDE SEQUENCE [LARGE SCALE GENOMIC DNA]</scope>
</reference>
<comment type="caution">
    <text evidence="1">The sequence shown here is derived from an EMBL/GenBank/DDBJ whole genome shotgun (WGS) entry which is preliminary data.</text>
</comment>
<evidence type="ECO:0000313" key="2">
    <source>
        <dbReference type="Proteomes" id="UP000499080"/>
    </source>
</evidence>
<accession>A0A4Y2S7P5</accession>
<keyword evidence="2" id="KW-1185">Reference proteome</keyword>
<organism evidence="1 2">
    <name type="scientific">Araneus ventricosus</name>
    <name type="common">Orbweaver spider</name>
    <name type="synonym">Epeira ventricosa</name>
    <dbReference type="NCBI Taxonomy" id="182803"/>
    <lineage>
        <taxon>Eukaryota</taxon>
        <taxon>Metazoa</taxon>
        <taxon>Ecdysozoa</taxon>
        <taxon>Arthropoda</taxon>
        <taxon>Chelicerata</taxon>
        <taxon>Arachnida</taxon>
        <taxon>Araneae</taxon>
        <taxon>Araneomorphae</taxon>
        <taxon>Entelegynae</taxon>
        <taxon>Araneoidea</taxon>
        <taxon>Araneidae</taxon>
        <taxon>Araneus</taxon>
    </lineage>
</organism>
<dbReference type="Proteomes" id="UP000499080">
    <property type="component" value="Unassembled WGS sequence"/>
</dbReference>
<sequence length="102" mass="11863">MIWTINSSFVSPPRFFRPLQDISECSRRIWTINISCISPPPVLSPLEDIFYARDLYGRITHCVLHLHQSSARWKFLVNAHEGLDDKHLVYFTSTSPQPSGRY</sequence>
<name>A0A4Y2S7P5_ARAVE</name>
<protein>
    <submittedName>
        <fullName evidence="1">Uncharacterized protein</fullName>
    </submittedName>
</protein>
<dbReference type="AlphaFoldDB" id="A0A4Y2S7P5"/>
<dbReference type="EMBL" id="BGPR01020289">
    <property type="protein sequence ID" value="GBN84268.1"/>
    <property type="molecule type" value="Genomic_DNA"/>
</dbReference>
<evidence type="ECO:0000313" key="1">
    <source>
        <dbReference type="EMBL" id="GBN84268.1"/>
    </source>
</evidence>